<keyword evidence="2 8" id="KW-0436">Ligase</keyword>
<keyword evidence="9" id="KW-1185">Reference proteome</keyword>
<dbReference type="InterPro" id="IPR025110">
    <property type="entry name" value="AMP-bd_C"/>
</dbReference>
<comment type="similarity">
    <text evidence="1">Belongs to the ATP-dependent AMP-binding enzyme family.</text>
</comment>
<dbReference type="Proteomes" id="UP000681075">
    <property type="component" value="Unassembled WGS sequence"/>
</dbReference>
<proteinExistence type="inferred from homology"/>
<gene>
    <name evidence="8" type="ORF">TMPK1_38410</name>
</gene>
<dbReference type="Pfam" id="PF00501">
    <property type="entry name" value="AMP-binding"/>
    <property type="match status" value="1"/>
</dbReference>
<evidence type="ECO:0000256" key="5">
    <source>
        <dbReference type="ARBA" id="ARBA00067668"/>
    </source>
</evidence>
<dbReference type="Gene3D" id="3.30.300.30">
    <property type="match status" value="1"/>
</dbReference>
<feature type="domain" description="AMP-dependent synthetase/ligase" evidence="6">
    <location>
        <begin position="14"/>
        <end position="358"/>
    </location>
</feature>
<dbReference type="InterPro" id="IPR020845">
    <property type="entry name" value="AMP-binding_CS"/>
</dbReference>
<organism evidence="8 9">
    <name type="scientific">Roseiterribacter gracilis</name>
    <dbReference type="NCBI Taxonomy" id="2812848"/>
    <lineage>
        <taxon>Bacteria</taxon>
        <taxon>Pseudomonadati</taxon>
        <taxon>Pseudomonadota</taxon>
        <taxon>Alphaproteobacteria</taxon>
        <taxon>Rhodospirillales</taxon>
        <taxon>Roseiterribacteraceae</taxon>
        <taxon>Roseiterribacter</taxon>
    </lineage>
</organism>
<sequence length="499" mass="53138">MTAARDSIALYGLQQPDRLAAVDLATGRRWSYGALDQAVARCSGWLVAQGVGAGDRVAVLARNSVELLILQFACMRRGAIFVPLNWRLAAAELGVLLEDCTPSLFVADVTCTALAAQAGWRALQLAEMIAAIERAAPAPPVAFDENAPSILLYTSGTSGRPKGVIVTERNAHFTARNFGAFSATTSDSIYLCESPMFHVIGLVTSFRAPLLQGGVVLVSDGFDAARTNRRLADPSLGVTHYFCVPQMAAMLRADPDFAPERLVGRVTMFTGGAPLDATDLAPWLADRIVLANGFGMTEVGTVTCMPLDLAAIAARPRSVGPVAPLQEMRLVDSAGADVEPGAVGEIWLRGPNVSPGYWQREDATRAAFTDDGWFRTGDAATRDEDGFVTLVDRLKDMFISGGENIYPAEVEAALLAHPDIVEAAVVGIEDARWGEVGHAALVLRAGAAFDEQAVIAHCNARIARYKIPRSFAVLDALPRTGSGKVLKHVLKSMHAAKES</sequence>
<dbReference type="RefSeq" id="WP_420245157.1">
    <property type="nucleotide sequence ID" value="NZ_BOPV01000001.1"/>
</dbReference>
<evidence type="ECO:0000256" key="1">
    <source>
        <dbReference type="ARBA" id="ARBA00006432"/>
    </source>
</evidence>
<dbReference type="InterPro" id="IPR045851">
    <property type="entry name" value="AMP-bd_C_sf"/>
</dbReference>
<dbReference type="PROSITE" id="PS00455">
    <property type="entry name" value="AMP_BINDING"/>
    <property type="match status" value="1"/>
</dbReference>
<evidence type="ECO:0000259" key="7">
    <source>
        <dbReference type="Pfam" id="PF13193"/>
    </source>
</evidence>
<dbReference type="Pfam" id="PF13193">
    <property type="entry name" value="AMP-binding_C"/>
    <property type="match status" value="1"/>
</dbReference>
<dbReference type="GO" id="GO:0006631">
    <property type="term" value="P:fatty acid metabolic process"/>
    <property type="evidence" value="ECO:0007669"/>
    <property type="project" value="TreeGrafter"/>
</dbReference>
<evidence type="ECO:0000313" key="8">
    <source>
        <dbReference type="EMBL" id="GIL41604.1"/>
    </source>
</evidence>
<name>A0A8S8XG95_9PROT</name>
<dbReference type="FunFam" id="3.30.300.30:FF:000008">
    <property type="entry name" value="2,3-dihydroxybenzoate-AMP ligase"/>
    <property type="match status" value="1"/>
</dbReference>
<accession>A0A8S8XG95</accession>
<dbReference type="EMBL" id="BOPV01000001">
    <property type="protein sequence ID" value="GIL41604.1"/>
    <property type="molecule type" value="Genomic_DNA"/>
</dbReference>
<feature type="domain" description="AMP-binding enzyme C-terminal" evidence="7">
    <location>
        <begin position="409"/>
        <end position="484"/>
    </location>
</feature>
<dbReference type="PANTHER" id="PTHR43201">
    <property type="entry name" value="ACYL-COA SYNTHETASE"/>
    <property type="match status" value="1"/>
</dbReference>
<dbReference type="AlphaFoldDB" id="A0A8S8XG95"/>
<evidence type="ECO:0000256" key="2">
    <source>
        <dbReference type="ARBA" id="ARBA00022598"/>
    </source>
</evidence>
<dbReference type="PANTHER" id="PTHR43201:SF5">
    <property type="entry name" value="MEDIUM-CHAIN ACYL-COA LIGASE ACSF2, MITOCHONDRIAL"/>
    <property type="match status" value="1"/>
</dbReference>
<dbReference type="SUPFAM" id="SSF56801">
    <property type="entry name" value="Acetyl-CoA synthetase-like"/>
    <property type="match status" value="1"/>
</dbReference>
<dbReference type="Gene3D" id="3.40.50.12780">
    <property type="entry name" value="N-terminal domain of ligase-like"/>
    <property type="match status" value="1"/>
</dbReference>
<evidence type="ECO:0000256" key="4">
    <source>
        <dbReference type="ARBA" id="ARBA00066616"/>
    </source>
</evidence>
<comment type="caution">
    <text evidence="8">The sequence shown here is derived from an EMBL/GenBank/DDBJ whole genome shotgun (WGS) entry which is preliminary data.</text>
</comment>
<evidence type="ECO:0000259" key="6">
    <source>
        <dbReference type="Pfam" id="PF00501"/>
    </source>
</evidence>
<dbReference type="EC" id="6.2.1.44" evidence="4"/>
<evidence type="ECO:0000256" key="3">
    <source>
        <dbReference type="ARBA" id="ARBA00051915"/>
    </source>
</evidence>
<dbReference type="GO" id="GO:0031956">
    <property type="term" value="F:medium-chain fatty acid-CoA ligase activity"/>
    <property type="evidence" value="ECO:0007669"/>
    <property type="project" value="TreeGrafter"/>
</dbReference>
<dbReference type="InterPro" id="IPR000873">
    <property type="entry name" value="AMP-dep_synth/lig_dom"/>
</dbReference>
<dbReference type="InterPro" id="IPR042099">
    <property type="entry name" value="ANL_N_sf"/>
</dbReference>
<protein>
    <recommendedName>
        <fullName evidence="5">3-methylmercaptopropionyl-CoA ligase</fullName>
        <ecNumber evidence="4">6.2.1.44</ecNumber>
    </recommendedName>
</protein>
<evidence type="ECO:0000313" key="9">
    <source>
        <dbReference type="Proteomes" id="UP000681075"/>
    </source>
</evidence>
<reference evidence="8" key="1">
    <citation type="submission" date="2021-02" db="EMBL/GenBank/DDBJ databases">
        <title>Genome sequence of Rhodospirillales sp. strain TMPK1 isolated from soil.</title>
        <authorList>
            <person name="Nakai R."/>
            <person name="Kusada H."/>
            <person name="Tamaki H."/>
        </authorList>
    </citation>
    <scope>NUCLEOTIDE SEQUENCE</scope>
    <source>
        <strain evidence="8">TMPK1</strain>
    </source>
</reference>
<comment type="catalytic activity">
    <reaction evidence="3">
        <text>3-(methylsulfanyl)propanoate + ATP + CoA = 3-(methylsulfanyl)propanoyl-CoA + AMP + diphosphate</text>
        <dbReference type="Rhea" id="RHEA:43052"/>
        <dbReference type="ChEBI" id="CHEBI:30616"/>
        <dbReference type="ChEBI" id="CHEBI:33019"/>
        <dbReference type="ChEBI" id="CHEBI:49016"/>
        <dbReference type="ChEBI" id="CHEBI:57287"/>
        <dbReference type="ChEBI" id="CHEBI:82815"/>
        <dbReference type="ChEBI" id="CHEBI:456215"/>
        <dbReference type="EC" id="6.2.1.44"/>
    </reaction>
    <physiologicalReaction direction="left-to-right" evidence="3">
        <dbReference type="Rhea" id="RHEA:43053"/>
    </physiologicalReaction>
</comment>